<accession>A0A2G9U2W5</accession>
<organism evidence="2 3">
    <name type="scientific">Teladorsagia circumcincta</name>
    <name type="common">Brown stomach worm</name>
    <name type="synonym">Ostertagia circumcincta</name>
    <dbReference type="NCBI Taxonomy" id="45464"/>
    <lineage>
        <taxon>Eukaryota</taxon>
        <taxon>Metazoa</taxon>
        <taxon>Ecdysozoa</taxon>
        <taxon>Nematoda</taxon>
        <taxon>Chromadorea</taxon>
        <taxon>Rhabditida</taxon>
        <taxon>Rhabditina</taxon>
        <taxon>Rhabditomorpha</taxon>
        <taxon>Strongyloidea</taxon>
        <taxon>Trichostrongylidae</taxon>
        <taxon>Teladorsagia</taxon>
    </lineage>
</organism>
<name>A0A2G9U2W5_TELCI</name>
<feature type="domain" description="C2H2-type" evidence="1">
    <location>
        <begin position="54"/>
        <end position="78"/>
    </location>
</feature>
<feature type="domain" description="C2H2-type" evidence="1">
    <location>
        <begin position="27"/>
        <end position="50"/>
    </location>
</feature>
<evidence type="ECO:0000313" key="2">
    <source>
        <dbReference type="EMBL" id="PIO64042.1"/>
    </source>
</evidence>
<dbReference type="AlphaFoldDB" id="A0A2G9U2W5"/>
<evidence type="ECO:0000259" key="1">
    <source>
        <dbReference type="SMART" id="SM00355"/>
    </source>
</evidence>
<reference evidence="2 3" key="1">
    <citation type="submission" date="2015-09" db="EMBL/GenBank/DDBJ databases">
        <title>Draft genome of the parasitic nematode Teladorsagia circumcincta isolate WARC Sus (inbred).</title>
        <authorList>
            <person name="Mitreva M."/>
        </authorList>
    </citation>
    <scope>NUCLEOTIDE SEQUENCE [LARGE SCALE GENOMIC DNA]</scope>
    <source>
        <strain evidence="2 3">S</strain>
    </source>
</reference>
<protein>
    <recommendedName>
        <fullName evidence="1">C2H2-type domain-containing protein</fullName>
    </recommendedName>
</protein>
<evidence type="ECO:0000313" key="3">
    <source>
        <dbReference type="Proteomes" id="UP000230423"/>
    </source>
</evidence>
<dbReference type="InterPro" id="IPR013087">
    <property type="entry name" value="Znf_C2H2_type"/>
</dbReference>
<dbReference type="Proteomes" id="UP000230423">
    <property type="component" value="Unassembled WGS sequence"/>
</dbReference>
<gene>
    <name evidence="2" type="ORF">TELCIR_14342</name>
</gene>
<proteinExistence type="predicted"/>
<dbReference type="SMART" id="SM00355">
    <property type="entry name" value="ZnF_C2H2"/>
    <property type="match status" value="2"/>
</dbReference>
<sequence length="107" mass="11837">MHPNSVASPCPRDVHSNLSSAEETSCFTCTRCDFITSDLEDFNSHLMNVHERGILCPMPDCTVHVLLGDLENHLHSAHEQSDDSLREGYVGVQELDSTSCGLFVTVF</sequence>
<dbReference type="EMBL" id="KZ350280">
    <property type="protein sequence ID" value="PIO64042.1"/>
    <property type="molecule type" value="Genomic_DNA"/>
</dbReference>
<dbReference type="OrthoDB" id="3437960at2759"/>
<keyword evidence="3" id="KW-1185">Reference proteome</keyword>